<gene>
    <name evidence="8" type="ORF">BDZ90DRAFT_261477</name>
</gene>
<name>A0A316ULI4_9BASI</name>
<dbReference type="PANTHER" id="PTHR28071">
    <property type="entry name" value="REDOX PROTEIN FMP46, MITOCHONDRIAL-RELATED"/>
    <property type="match status" value="1"/>
</dbReference>
<evidence type="ECO:0000256" key="3">
    <source>
        <dbReference type="ARBA" id="ARBA00009734"/>
    </source>
</evidence>
<comment type="similarity">
    <text evidence="3">Belongs to the FMP46 family.</text>
</comment>
<keyword evidence="4" id="KW-0809">Transit peptide</keyword>
<evidence type="ECO:0000256" key="5">
    <source>
        <dbReference type="ARBA" id="ARBA00023002"/>
    </source>
</evidence>
<organism evidence="8 9">
    <name type="scientific">Jaminaea rosea</name>
    <dbReference type="NCBI Taxonomy" id="1569628"/>
    <lineage>
        <taxon>Eukaryota</taxon>
        <taxon>Fungi</taxon>
        <taxon>Dikarya</taxon>
        <taxon>Basidiomycota</taxon>
        <taxon>Ustilaginomycotina</taxon>
        <taxon>Exobasidiomycetes</taxon>
        <taxon>Microstromatales</taxon>
        <taxon>Microstromatales incertae sedis</taxon>
        <taxon>Jaminaea</taxon>
    </lineage>
</organism>
<reference evidence="8 9" key="1">
    <citation type="journal article" date="2018" name="Mol. Biol. Evol.">
        <title>Broad Genomic Sampling Reveals a Smut Pathogenic Ancestry of the Fungal Clade Ustilaginomycotina.</title>
        <authorList>
            <person name="Kijpornyongpan T."/>
            <person name="Mondo S.J."/>
            <person name="Barry K."/>
            <person name="Sandor L."/>
            <person name="Lee J."/>
            <person name="Lipzen A."/>
            <person name="Pangilinan J."/>
            <person name="LaButti K."/>
            <person name="Hainaut M."/>
            <person name="Henrissat B."/>
            <person name="Grigoriev I.V."/>
            <person name="Spatafora J.W."/>
            <person name="Aime M.C."/>
        </authorList>
    </citation>
    <scope>NUCLEOTIDE SEQUENCE [LARGE SCALE GENOMIC DNA]</scope>
    <source>
        <strain evidence="8 9">MCA 5214</strain>
    </source>
</reference>
<comment type="function">
    <text evidence="1">Putative mitochondrial redox protein which could be involved in the reduction of small toxic molecules.</text>
</comment>
<protein>
    <submittedName>
        <fullName evidence="8">Uncharacterized protein</fullName>
    </submittedName>
</protein>
<dbReference type="Pfam" id="PF07955">
    <property type="entry name" value="DUF1687"/>
    <property type="match status" value="1"/>
</dbReference>
<keyword evidence="6" id="KW-0496">Mitochondrion</keyword>
<dbReference type="InterPro" id="IPR012882">
    <property type="entry name" value="Fmp46"/>
</dbReference>
<evidence type="ECO:0000313" key="8">
    <source>
        <dbReference type="EMBL" id="PWN26146.1"/>
    </source>
</evidence>
<feature type="compositionally biased region" description="Basic and acidic residues" evidence="7">
    <location>
        <begin position="197"/>
        <end position="206"/>
    </location>
</feature>
<evidence type="ECO:0000256" key="1">
    <source>
        <dbReference type="ARBA" id="ARBA00002963"/>
    </source>
</evidence>
<dbReference type="RefSeq" id="XP_025360758.1">
    <property type="nucleotide sequence ID" value="XM_025508383.1"/>
</dbReference>
<dbReference type="PANTHER" id="PTHR28071:SF1">
    <property type="entry name" value="REDOX PROTEIN FMP46, MITOCHONDRIAL-RELATED"/>
    <property type="match status" value="1"/>
</dbReference>
<evidence type="ECO:0000256" key="7">
    <source>
        <dbReference type="SAM" id="MobiDB-lite"/>
    </source>
</evidence>
<evidence type="ECO:0000256" key="2">
    <source>
        <dbReference type="ARBA" id="ARBA00004173"/>
    </source>
</evidence>
<feature type="compositionally biased region" description="Low complexity" evidence="7">
    <location>
        <begin position="100"/>
        <end position="112"/>
    </location>
</feature>
<dbReference type="GO" id="GO:0005739">
    <property type="term" value="C:mitochondrion"/>
    <property type="evidence" value="ECO:0007669"/>
    <property type="project" value="UniProtKB-SubCell"/>
</dbReference>
<dbReference type="AlphaFoldDB" id="A0A316ULI4"/>
<evidence type="ECO:0000256" key="4">
    <source>
        <dbReference type="ARBA" id="ARBA00022946"/>
    </source>
</evidence>
<keyword evidence="5" id="KW-0560">Oxidoreductase</keyword>
<dbReference type="GO" id="GO:0016491">
    <property type="term" value="F:oxidoreductase activity"/>
    <property type="evidence" value="ECO:0007669"/>
    <property type="project" value="UniProtKB-KW"/>
</dbReference>
<dbReference type="GeneID" id="37030206"/>
<feature type="region of interest" description="Disordered" evidence="7">
    <location>
        <begin position="91"/>
        <end position="172"/>
    </location>
</feature>
<sequence>MSIRFHASAPIVTLYHDLRSPQSQQALALLRQAQRGGGGGSSSTNEGNAAIFLKEASSPASSSLDLQLEIKERAKEPPTPGQLRTILEYLKASPPPPPAAAAANSSVEGAPATTRSTPENHPAAVGGAGIGARPQTKRPTNPPPGVTRTRVKTTLEDDDSAASSESAVSRRLESSPLLLVDWDAGRASTDLAGVQEMIERWREEQASGKQGGQASKSDAGGNCVVM</sequence>
<comment type="subcellular location">
    <subcellularLocation>
        <location evidence="2">Mitochondrion</location>
    </subcellularLocation>
</comment>
<dbReference type="OrthoDB" id="59229at2759"/>
<dbReference type="SUPFAM" id="SSF52833">
    <property type="entry name" value="Thioredoxin-like"/>
    <property type="match status" value="1"/>
</dbReference>
<dbReference type="InterPro" id="IPR036249">
    <property type="entry name" value="Thioredoxin-like_sf"/>
</dbReference>
<dbReference type="Proteomes" id="UP000245884">
    <property type="component" value="Unassembled WGS sequence"/>
</dbReference>
<feature type="region of interest" description="Disordered" evidence="7">
    <location>
        <begin position="195"/>
        <end position="226"/>
    </location>
</feature>
<keyword evidence="9" id="KW-1185">Reference proteome</keyword>
<proteinExistence type="inferred from homology"/>
<accession>A0A316ULI4</accession>
<evidence type="ECO:0000313" key="9">
    <source>
        <dbReference type="Proteomes" id="UP000245884"/>
    </source>
</evidence>
<dbReference type="EMBL" id="KZ819672">
    <property type="protein sequence ID" value="PWN26146.1"/>
    <property type="molecule type" value="Genomic_DNA"/>
</dbReference>
<evidence type="ECO:0000256" key="6">
    <source>
        <dbReference type="ARBA" id="ARBA00023128"/>
    </source>
</evidence>